<dbReference type="Proteomes" id="UP001247805">
    <property type="component" value="Unassembled WGS sequence"/>
</dbReference>
<sequence length="181" mass="21002">MDQGFATLAARMGDFLRVSQDGYAIFTADDILQGCNQAFADILYLDSDKIIGKSFDELYRQVFKNQQGPKIDTLDIDGWLLESSKKRRSREFRLFEIDLVDGRWFLISEQTLSNGDLLLQAKNITKQKMLEQDLHKHTTQLTNIASTDELTQISNRRCLINQIKVELKRCARKRKARYFVC</sequence>
<protein>
    <submittedName>
        <fullName evidence="1">PAS-domain containing protein</fullName>
    </submittedName>
</protein>
<proteinExistence type="predicted"/>
<dbReference type="SUPFAM" id="SSF55785">
    <property type="entry name" value="PYP-like sensor domain (PAS domain)"/>
    <property type="match status" value="1"/>
</dbReference>
<keyword evidence="2" id="KW-1185">Reference proteome</keyword>
<dbReference type="RefSeq" id="WP_316024901.1">
    <property type="nucleotide sequence ID" value="NZ_JAWDIO010000002.1"/>
</dbReference>
<evidence type="ECO:0000313" key="1">
    <source>
        <dbReference type="EMBL" id="MDU0353213.1"/>
    </source>
</evidence>
<reference evidence="1 2" key="1">
    <citation type="submission" date="2023-10" db="EMBL/GenBank/DDBJ databases">
        <title>Glaciecola aquimarina strain GGW-M5 nov., isolated from a coastal seawater.</title>
        <authorList>
            <person name="Bayburt H."/>
            <person name="Kim J.M."/>
            <person name="Choi B.J."/>
            <person name="Jeon C.O."/>
        </authorList>
    </citation>
    <scope>NUCLEOTIDE SEQUENCE [LARGE SCALE GENOMIC DNA]</scope>
    <source>
        <strain evidence="1 2">KCTC 32108</strain>
    </source>
</reference>
<name>A0ABU3ST80_9ALTE</name>
<dbReference type="Gene3D" id="3.30.450.20">
    <property type="entry name" value="PAS domain"/>
    <property type="match status" value="1"/>
</dbReference>
<dbReference type="EMBL" id="JAWDIO010000002">
    <property type="protein sequence ID" value="MDU0353213.1"/>
    <property type="molecule type" value="Genomic_DNA"/>
</dbReference>
<evidence type="ECO:0000313" key="2">
    <source>
        <dbReference type="Proteomes" id="UP001247805"/>
    </source>
</evidence>
<organism evidence="1 2">
    <name type="scientific">Paraglaciecola aquimarina</name>
    <dbReference type="NCBI Taxonomy" id="1235557"/>
    <lineage>
        <taxon>Bacteria</taxon>
        <taxon>Pseudomonadati</taxon>
        <taxon>Pseudomonadota</taxon>
        <taxon>Gammaproteobacteria</taxon>
        <taxon>Alteromonadales</taxon>
        <taxon>Alteromonadaceae</taxon>
        <taxon>Paraglaciecola</taxon>
    </lineage>
</organism>
<dbReference type="InterPro" id="IPR035965">
    <property type="entry name" value="PAS-like_dom_sf"/>
</dbReference>
<gene>
    <name evidence="1" type="ORF">RS130_04055</name>
</gene>
<comment type="caution">
    <text evidence="1">The sequence shown here is derived from an EMBL/GenBank/DDBJ whole genome shotgun (WGS) entry which is preliminary data.</text>
</comment>
<accession>A0ABU3ST80</accession>